<dbReference type="Proteomes" id="UP001500791">
    <property type="component" value="Unassembled WGS sequence"/>
</dbReference>
<feature type="domain" description="DUF4139" evidence="2">
    <location>
        <begin position="189"/>
        <end position="461"/>
    </location>
</feature>
<evidence type="ECO:0000256" key="1">
    <source>
        <dbReference type="SAM" id="SignalP"/>
    </source>
</evidence>
<dbReference type="RefSeq" id="WP_167179184.1">
    <property type="nucleotide sequence ID" value="NZ_BAAAEJ010000006.1"/>
</dbReference>
<protein>
    <submittedName>
        <fullName evidence="3">DUF4139 domain-containing protein</fullName>
    </submittedName>
</protein>
<comment type="caution">
    <text evidence="3">The sequence shown here is derived from an EMBL/GenBank/DDBJ whole genome shotgun (WGS) entry which is preliminary data.</text>
</comment>
<gene>
    <name evidence="3" type="ORF">GCM10009093_14090</name>
</gene>
<feature type="chain" id="PRO_5045902381" evidence="1">
    <location>
        <begin position="28"/>
        <end position="466"/>
    </location>
</feature>
<dbReference type="PANTHER" id="PTHR38075">
    <property type="entry name" value="DUF4139 DOMAIN-CONTAINING PROTEIN"/>
    <property type="match status" value="1"/>
</dbReference>
<evidence type="ECO:0000259" key="2">
    <source>
        <dbReference type="Pfam" id="PF13598"/>
    </source>
</evidence>
<sequence length="466" mass="49189">MSRLTASLNLLATTALCAVALGGPAVAQQVDQGGGGPDRLALTIYNQNIALVEDVRSLNIAAGRARQEFPGVSASIRPETVTLSGNGLSVVEQNFDYDLLTPSKLMQGAVGREVGIVRTNPGNGAQTSERARVLAANEGVVLQIGNRVEVLRDDGAPTRVVFDGVPPNLRPRPTLSVTLDATGNPRRDVTLNYLTGGLEWKADYVARFDEKGGKLDLTGWVTITNNSGSTFDNAVTRVVAGTVNVAGGGRNQYNGGRGNGMSAGSNAAEGDAHVYLLPERVTVANNQTKQVGLLDAANVPASKRYVYQAYGFSTQEQAQAADVGIVFRSEPALPAGVMRVYVAGADGEPRFIGEDQLNHSPAGSDLVISTGKAFDVTVQSRVVASERVGSYGANRYRTRYQMEYRVRNATGEAKTVEVRQRAGGRDTELSNESLKGEMADAYTAVWKVPVAANGETVLTATITTGG</sequence>
<accession>A0ABN0Y9Z9</accession>
<reference evidence="3 4" key="1">
    <citation type="journal article" date="2019" name="Int. J. Syst. Evol. Microbiol.">
        <title>The Global Catalogue of Microorganisms (GCM) 10K type strain sequencing project: providing services to taxonomists for standard genome sequencing and annotation.</title>
        <authorList>
            <consortium name="The Broad Institute Genomics Platform"/>
            <consortium name="The Broad Institute Genome Sequencing Center for Infectious Disease"/>
            <person name="Wu L."/>
            <person name="Ma J."/>
        </authorList>
    </citation>
    <scope>NUCLEOTIDE SEQUENCE [LARGE SCALE GENOMIC DNA]</scope>
    <source>
        <strain evidence="3 4">JCM 13476</strain>
    </source>
</reference>
<proteinExistence type="predicted"/>
<evidence type="ECO:0000313" key="3">
    <source>
        <dbReference type="EMBL" id="GAA0388565.1"/>
    </source>
</evidence>
<name>A0ABN0Y9Z9_9CAUL</name>
<organism evidence="3 4">
    <name type="scientific">Brevundimonas terrae</name>
    <dbReference type="NCBI Taxonomy" id="363631"/>
    <lineage>
        <taxon>Bacteria</taxon>
        <taxon>Pseudomonadati</taxon>
        <taxon>Pseudomonadota</taxon>
        <taxon>Alphaproteobacteria</taxon>
        <taxon>Caulobacterales</taxon>
        <taxon>Caulobacteraceae</taxon>
        <taxon>Brevundimonas</taxon>
    </lineage>
</organism>
<evidence type="ECO:0000313" key="4">
    <source>
        <dbReference type="Proteomes" id="UP001500791"/>
    </source>
</evidence>
<keyword evidence="4" id="KW-1185">Reference proteome</keyword>
<dbReference type="InterPro" id="IPR037291">
    <property type="entry name" value="DUF4139"/>
</dbReference>
<dbReference type="PANTHER" id="PTHR38075:SF1">
    <property type="entry name" value="DUF4139 DOMAIN-CONTAINING PROTEIN"/>
    <property type="match status" value="1"/>
</dbReference>
<dbReference type="Pfam" id="PF13598">
    <property type="entry name" value="DUF4139"/>
    <property type="match status" value="1"/>
</dbReference>
<feature type="signal peptide" evidence="1">
    <location>
        <begin position="1"/>
        <end position="27"/>
    </location>
</feature>
<dbReference type="EMBL" id="BAAAEJ010000006">
    <property type="protein sequence ID" value="GAA0388565.1"/>
    <property type="molecule type" value="Genomic_DNA"/>
</dbReference>
<keyword evidence="1" id="KW-0732">Signal</keyword>